<dbReference type="EMBL" id="AUZY01007731">
    <property type="protein sequence ID" value="EQD48961.1"/>
    <property type="molecule type" value="Genomic_DNA"/>
</dbReference>
<dbReference type="InterPro" id="IPR012467">
    <property type="entry name" value="DUF1684"/>
</dbReference>
<accession>T0ZKV9</accession>
<evidence type="ECO:0000313" key="2">
    <source>
        <dbReference type="EMBL" id="EQD48961.1"/>
    </source>
</evidence>
<organism evidence="2">
    <name type="scientific">mine drainage metagenome</name>
    <dbReference type="NCBI Taxonomy" id="410659"/>
    <lineage>
        <taxon>unclassified sequences</taxon>
        <taxon>metagenomes</taxon>
        <taxon>ecological metagenomes</taxon>
    </lineage>
</organism>
<feature type="region of interest" description="Disordered" evidence="1">
    <location>
        <begin position="98"/>
        <end position="124"/>
    </location>
</feature>
<proteinExistence type="predicted"/>
<protein>
    <submittedName>
        <fullName evidence="2">Uncharacterized protein</fullName>
    </submittedName>
</protein>
<evidence type="ECO:0000256" key="1">
    <source>
        <dbReference type="SAM" id="MobiDB-lite"/>
    </source>
</evidence>
<comment type="caution">
    <text evidence="2">The sequence shown here is derived from an EMBL/GenBank/DDBJ whole genome shotgun (WGS) entry which is preliminary data.</text>
</comment>
<dbReference type="Gene3D" id="6.10.250.1680">
    <property type="match status" value="1"/>
</dbReference>
<feature type="compositionally biased region" description="Low complexity" evidence="1">
    <location>
        <begin position="103"/>
        <end position="118"/>
    </location>
</feature>
<reference evidence="2" key="2">
    <citation type="journal article" date="2014" name="ISME J.">
        <title>Microbial stratification in low pH oxic and suboxic macroscopic growths along an acid mine drainage.</title>
        <authorList>
            <person name="Mendez-Garcia C."/>
            <person name="Mesa V."/>
            <person name="Sprenger R.R."/>
            <person name="Richter M."/>
            <person name="Diez M.S."/>
            <person name="Solano J."/>
            <person name="Bargiela R."/>
            <person name="Golyshina O.V."/>
            <person name="Manteca A."/>
            <person name="Ramos J.L."/>
            <person name="Gallego J.R."/>
            <person name="Llorente I."/>
            <person name="Martins Dos Santos V.A."/>
            <person name="Jensen O.N."/>
            <person name="Pelaez A.I."/>
            <person name="Sanchez J."/>
            <person name="Ferrer M."/>
        </authorList>
    </citation>
    <scope>NUCLEOTIDE SEQUENCE</scope>
</reference>
<dbReference type="Pfam" id="PF07920">
    <property type="entry name" value="DUF1684"/>
    <property type="match status" value="1"/>
</dbReference>
<feature type="non-terminal residue" evidence="2">
    <location>
        <position position="1"/>
    </location>
</feature>
<gene>
    <name evidence="2" type="ORF">B1B_11846</name>
</gene>
<name>T0ZKV9_9ZZZZ</name>
<sequence>APTDPWLQELLEERRQKDEFMGRHPESPFVSARVPFNPLRYFPPDPKFRVRGRIVRMVTPQEAYLRTNRDGSAVMRYIGELVFALKGRELRLRVYHAGRGSEPTSSSRSATRPAAARATARDGT</sequence>
<dbReference type="AlphaFoldDB" id="T0ZKV9"/>
<reference evidence="2" key="1">
    <citation type="submission" date="2013-08" db="EMBL/GenBank/DDBJ databases">
        <authorList>
            <person name="Mendez C."/>
            <person name="Richter M."/>
            <person name="Ferrer M."/>
            <person name="Sanchez J."/>
        </authorList>
    </citation>
    <scope>NUCLEOTIDE SEQUENCE</scope>
</reference>